<dbReference type="EMBL" id="VENJ01000009">
    <property type="protein sequence ID" value="MTJ04483.1"/>
    <property type="molecule type" value="Genomic_DNA"/>
</dbReference>
<sequence>MGLSACRACDAWHCHQPDRCDDPAQASSRQYRRQCRHRRLTPWRRAVAGALLLTLLCAAPARADALRIATYNTDLERDGPGLLLRDILRGQDAQVDAVARVIAAAAPDIIALQGVDFDYHGLSLRAFRGRLAQSGWPMAHQFALPPNTGLPTGLDMDGDGRRGTPRDAQGYGHFAGQGGMAILSRHPILADKARDFSPLLWRDLPGALLPLKNGRPFPSAAAQAAQRLSSVGHWAVPVRVRDRDLWLLSYHAGPPVFDGPEDRNGRRNHDETRFWSLFLDGQFGAPPDGAFVLMGGTNTDPADGQGRAGALNTLLSDPRLRDPRPKGRGDTASDAAHTGDPALDTVDWPGPVPGNQRVDYVLPSAELAVRGAGVFWPAPGDPMAAPVEVASPHRLVWIDVEWP</sequence>
<feature type="domain" description="Endonuclease/exonuclease/phosphatase" evidence="2">
    <location>
        <begin position="89"/>
        <end position="381"/>
    </location>
</feature>
<accession>A0A7C9HMM2</accession>
<evidence type="ECO:0000259" key="2">
    <source>
        <dbReference type="Pfam" id="PF03372"/>
    </source>
</evidence>
<reference evidence="3 4" key="1">
    <citation type="submission" date="2019-06" db="EMBL/GenBank/DDBJ databases">
        <title>Enrichment of Autotrophic Halophilic Microorganisms from Red Sea Brine Pool Using Microbial Electrosynthesis System.</title>
        <authorList>
            <person name="Alqahtani M.F."/>
            <person name="Bajracharya S."/>
            <person name="Katuri K.P."/>
            <person name="Ali M."/>
            <person name="Saikaly P.E."/>
        </authorList>
    </citation>
    <scope>NUCLEOTIDE SEQUENCE [LARGE SCALE GENOMIC DNA]</scope>
    <source>
        <strain evidence="3">MES6</strain>
    </source>
</reference>
<organism evidence="3 4">
    <name type="scientific">Sediminimonas qiaohouensis</name>
    <dbReference type="NCBI Taxonomy" id="552061"/>
    <lineage>
        <taxon>Bacteria</taxon>
        <taxon>Pseudomonadati</taxon>
        <taxon>Pseudomonadota</taxon>
        <taxon>Alphaproteobacteria</taxon>
        <taxon>Rhodobacterales</taxon>
        <taxon>Roseobacteraceae</taxon>
        <taxon>Sediminimonas</taxon>
    </lineage>
</organism>
<dbReference type="Proteomes" id="UP000483078">
    <property type="component" value="Unassembled WGS sequence"/>
</dbReference>
<proteinExistence type="predicted"/>
<dbReference type="InterPro" id="IPR036691">
    <property type="entry name" value="Endo/exonu/phosph_ase_sf"/>
</dbReference>
<evidence type="ECO:0000256" key="1">
    <source>
        <dbReference type="SAM" id="MobiDB-lite"/>
    </source>
</evidence>
<feature type="compositionally biased region" description="Basic and acidic residues" evidence="1">
    <location>
        <begin position="318"/>
        <end position="331"/>
    </location>
</feature>
<keyword evidence="3" id="KW-0255">Endonuclease</keyword>
<dbReference type="AlphaFoldDB" id="A0A7C9HMM2"/>
<evidence type="ECO:0000313" key="3">
    <source>
        <dbReference type="EMBL" id="MTJ04483.1"/>
    </source>
</evidence>
<protein>
    <submittedName>
        <fullName evidence="3">Endonuclease/exonuclease/phosphatase family protein</fullName>
    </submittedName>
</protein>
<dbReference type="Pfam" id="PF03372">
    <property type="entry name" value="Exo_endo_phos"/>
    <property type="match status" value="1"/>
</dbReference>
<dbReference type="GO" id="GO:0004527">
    <property type="term" value="F:exonuclease activity"/>
    <property type="evidence" value="ECO:0007669"/>
    <property type="project" value="UniProtKB-KW"/>
</dbReference>
<gene>
    <name evidence="3" type="ORF">FH759_07315</name>
</gene>
<name>A0A7C9HMM2_9RHOB</name>
<keyword evidence="3" id="KW-0269">Exonuclease</keyword>
<keyword evidence="3" id="KW-0378">Hydrolase</keyword>
<evidence type="ECO:0000313" key="4">
    <source>
        <dbReference type="Proteomes" id="UP000483078"/>
    </source>
</evidence>
<comment type="caution">
    <text evidence="3">The sequence shown here is derived from an EMBL/GenBank/DDBJ whole genome shotgun (WGS) entry which is preliminary data.</text>
</comment>
<dbReference type="Gene3D" id="3.60.10.10">
    <property type="entry name" value="Endonuclease/exonuclease/phosphatase"/>
    <property type="match status" value="1"/>
</dbReference>
<dbReference type="InterPro" id="IPR005135">
    <property type="entry name" value="Endo/exonuclease/phosphatase"/>
</dbReference>
<keyword evidence="3" id="KW-0540">Nuclease</keyword>
<feature type="region of interest" description="Disordered" evidence="1">
    <location>
        <begin position="300"/>
        <end position="349"/>
    </location>
</feature>
<dbReference type="SUPFAM" id="SSF56219">
    <property type="entry name" value="DNase I-like"/>
    <property type="match status" value="1"/>
</dbReference>
<dbReference type="GO" id="GO:0004519">
    <property type="term" value="F:endonuclease activity"/>
    <property type="evidence" value="ECO:0007669"/>
    <property type="project" value="UniProtKB-KW"/>
</dbReference>